<dbReference type="PANTHER" id="PTHR10824:SF4">
    <property type="entry name" value="ACYL-COENZYME A THIOESTERASE 1-LIKE"/>
    <property type="match status" value="1"/>
</dbReference>
<sequence length="347" mass="37840">MKTSARAISALITAFVAIALILWGTHSFNTHRYAIDTPDPTHRAGIIREYGGSPVDGDYLRGIHYSAHGTPHPGAVIIFGGRDGGTDPHRARHLQDQGYDVLSLYYFGQPGLSTIPLDFFDEALTWMTDHQLADGPLTVLGSSKGAELTANLAARYPEIDHIVLYSPSEYTYAGAQYDNRAQSSSYTWHGTPVPFAPYTTSWGTYAPMMVRTTLGLPVSHRARYEEAASAAASRALNIATPLNRQAATGPTAASRIDLTHFAGDGLLFARDMDAAWPSDTAAHALSRDNPRLETIIFDSAGHHFHENISELGLGWKTTLGGTVNGNRLAKQESDLILTDRLARWHDR</sequence>
<dbReference type="PANTHER" id="PTHR10824">
    <property type="entry name" value="ACYL-COENZYME A THIOESTERASE-RELATED"/>
    <property type="match status" value="1"/>
</dbReference>
<dbReference type="Gene3D" id="3.40.50.1820">
    <property type="entry name" value="alpha/beta hydrolase"/>
    <property type="match status" value="1"/>
</dbReference>
<proteinExistence type="predicted"/>
<evidence type="ECO:0000259" key="1">
    <source>
        <dbReference type="Pfam" id="PF08840"/>
    </source>
</evidence>
<organism evidence="2 3">
    <name type="scientific">Corynebacterium suedekumii</name>
    <dbReference type="NCBI Taxonomy" id="3049801"/>
    <lineage>
        <taxon>Bacteria</taxon>
        <taxon>Bacillati</taxon>
        <taxon>Actinomycetota</taxon>
        <taxon>Actinomycetes</taxon>
        <taxon>Mycobacteriales</taxon>
        <taxon>Corynebacteriaceae</taxon>
        <taxon>Corynebacterium</taxon>
    </lineage>
</organism>
<accession>A0ABY8VPP1</accession>
<gene>
    <name evidence="2" type="ORF">QP029_05815</name>
</gene>
<evidence type="ECO:0000313" key="3">
    <source>
        <dbReference type="Proteomes" id="UP001238805"/>
    </source>
</evidence>
<dbReference type="SUPFAM" id="SSF53474">
    <property type="entry name" value="alpha/beta-Hydrolases"/>
    <property type="match status" value="1"/>
</dbReference>
<keyword evidence="3" id="KW-1185">Reference proteome</keyword>
<reference evidence="2 3" key="1">
    <citation type="submission" date="2023-05" db="EMBL/GenBank/DDBJ databases">
        <title>Corynebacterium suedekumii sp. nov. and Corynebacterium breve sp. nov. isolated from raw cow's milk.</title>
        <authorList>
            <person name="Baer M.K."/>
            <person name="Mehl L."/>
            <person name="Hellmuth R."/>
            <person name="Marke G."/>
            <person name="Lipski A."/>
        </authorList>
    </citation>
    <scope>NUCLEOTIDE SEQUENCE [LARGE SCALE GENOMIC DNA]</scope>
    <source>
        <strain evidence="2 3">LM112</strain>
    </source>
</reference>
<evidence type="ECO:0000313" key="2">
    <source>
        <dbReference type="EMBL" id="WIM71292.1"/>
    </source>
</evidence>
<protein>
    <submittedName>
        <fullName evidence="2">Alpha/beta hydrolase</fullName>
    </submittedName>
</protein>
<dbReference type="InterPro" id="IPR029058">
    <property type="entry name" value="AB_hydrolase_fold"/>
</dbReference>
<dbReference type="RefSeq" id="WP_284875865.1">
    <property type="nucleotide sequence ID" value="NZ_CP126970.1"/>
</dbReference>
<dbReference type="Proteomes" id="UP001238805">
    <property type="component" value="Chromosome"/>
</dbReference>
<dbReference type="InterPro" id="IPR014940">
    <property type="entry name" value="BAAT_C"/>
</dbReference>
<dbReference type="GO" id="GO:0016787">
    <property type="term" value="F:hydrolase activity"/>
    <property type="evidence" value="ECO:0007669"/>
    <property type="project" value="UniProtKB-KW"/>
</dbReference>
<name>A0ABY8VPP1_9CORY</name>
<feature type="domain" description="BAAT/Acyl-CoA thioester hydrolase C-terminal" evidence="1">
    <location>
        <begin position="115"/>
        <end position="303"/>
    </location>
</feature>
<dbReference type="EMBL" id="CP126970">
    <property type="protein sequence ID" value="WIM71292.1"/>
    <property type="molecule type" value="Genomic_DNA"/>
</dbReference>
<dbReference type="Pfam" id="PF08840">
    <property type="entry name" value="BAAT_C"/>
    <property type="match status" value="1"/>
</dbReference>
<keyword evidence="2" id="KW-0378">Hydrolase</keyword>